<evidence type="ECO:0000256" key="8">
    <source>
        <dbReference type="ARBA" id="ARBA00023316"/>
    </source>
</evidence>
<dbReference type="GO" id="GO:0008270">
    <property type="term" value="F:zinc ion binding"/>
    <property type="evidence" value="ECO:0007669"/>
    <property type="project" value="UniProtKB-UniRule"/>
</dbReference>
<feature type="site" description="Transition state stabilizer" evidence="9">
    <location>
        <position position="74"/>
    </location>
</feature>
<dbReference type="GO" id="GO:0071555">
    <property type="term" value="P:cell wall organization"/>
    <property type="evidence" value="ECO:0007669"/>
    <property type="project" value="UniProtKB-KW"/>
</dbReference>
<dbReference type="SUPFAM" id="SSF55166">
    <property type="entry name" value="Hedgehog/DD-peptidase"/>
    <property type="match status" value="1"/>
</dbReference>
<feature type="binding site" evidence="9">
    <location>
        <position position="169"/>
    </location>
    <ligand>
        <name>Zn(2+)</name>
        <dbReference type="ChEBI" id="CHEBI:29105"/>
        <note>catalytic</note>
    </ligand>
</feature>
<evidence type="ECO:0000256" key="7">
    <source>
        <dbReference type="ARBA" id="ARBA00023049"/>
    </source>
</evidence>
<evidence type="ECO:0000256" key="6">
    <source>
        <dbReference type="ARBA" id="ARBA00022997"/>
    </source>
</evidence>
<dbReference type="AlphaFoldDB" id="A0A081KDT0"/>
<dbReference type="eggNOG" id="COG2173">
    <property type="taxonomic scope" value="Bacteria"/>
</dbReference>
<gene>
    <name evidence="9" type="primary">ddpX</name>
    <name evidence="11" type="ORF">GV64_17635</name>
</gene>
<sequence>MMTINTVGNLVLLSEKNHPITIDLAYAGTNNFTGKSIYKNDLCYLHIDAMECLLKAIEILKPLNLRLKIWDAFRPLAAQAILFKHMPNPDYVGDPESGLCPHCRGVAIDVTITDRFGRELEMGTIFDDFRPLAHHGNDLISEEAQRNRLMLAGVMNVAGFKPLETEWWHYQLPNVSSYPMIQKDKMPEGIV</sequence>
<dbReference type="PANTHER" id="PTHR43126:SF1">
    <property type="entry name" value="D-ALANYL-D-ALANINE DIPEPTIDASE"/>
    <property type="match status" value="1"/>
</dbReference>
<evidence type="ECO:0000313" key="11">
    <source>
        <dbReference type="EMBL" id="KEI72306.1"/>
    </source>
</evidence>
<dbReference type="HAMAP" id="MF_01924">
    <property type="entry name" value="A_A_dipeptidase"/>
    <property type="match status" value="1"/>
</dbReference>
<keyword evidence="3 9" id="KW-0479">Metal-binding</keyword>
<comment type="function">
    <text evidence="9 10">Catalyzes hydrolysis of the D-alanyl-D-alanine dipeptide.</text>
</comment>
<proteinExistence type="inferred from homology"/>
<evidence type="ECO:0000313" key="12">
    <source>
        <dbReference type="Proteomes" id="UP000027997"/>
    </source>
</evidence>
<dbReference type="NCBIfam" id="NF007557">
    <property type="entry name" value="PRK10178.1"/>
    <property type="match status" value="1"/>
</dbReference>
<comment type="catalytic activity">
    <reaction evidence="1 9 10">
        <text>D-alanyl-D-alanine + H2O = 2 D-alanine</text>
        <dbReference type="Rhea" id="RHEA:20661"/>
        <dbReference type="ChEBI" id="CHEBI:15377"/>
        <dbReference type="ChEBI" id="CHEBI:57416"/>
        <dbReference type="ChEBI" id="CHEBI:57822"/>
        <dbReference type="EC" id="3.4.13.22"/>
    </reaction>
</comment>
<keyword evidence="12" id="KW-1185">Reference proteome</keyword>
<comment type="caution">
    <text evidence="11">The sequence shown here is derived from an EMBL/GenBank/DDBJ whole genome shotgun (WGS) entry which is preliminary data.</text>
</comment>
<accession>A0A081KDT0</accession>
<keyword evidence="6 9" id="KW-0224">Dipeptidase</keyword>
<dbReference type="RefSeq" id="WP_020583782.1">
    <property type="nucleotide sequence ID" value="NZ_JOJP01000001.1"/>
</dbReference>
<organism evidence="11 12">
    <name type="scientific">Endozoicomonas elysicola</name>
    <dbReference type="NCBI Taxonomy" id="305900"/>
    <lineage>
        <taxon>Bacteria</taxon>
        <taxon>Pseudomonadati</taxon>
        <taxon>Pseudomonadota</taxon>
        <taxon>Gammaproteobacteria</taxon>
        <taxon>Oceanospirillales</taxon>
        <taxon>Endozoicomonadaceae</taxon>
        <taxon>Endozoicomonas</taxon>
    </lineage>
</organism>
<evidence type="ECO:0000256" key="9">
    <source>
        <dbReference type="HAMAP-Rule" id="MF_01924"/>
    </source>
</evidence>
<keyword evidence="7 9" id="KW-0482">Metalloprotease</keyword>
<evidence type="ECO:0000256" key="1">
    <source>
        <dbReference type="ARBA" id="ARBA00001362"/>
    </source>
</evidence>
<feature type="binding site" evidence="9">
    <location>
        <position position="109"/>
    </location>
    <ligand>
        <name>Zn(2+)</name>
        <dbReference type="ChEBI" id="CHEBI:29105"/>
        <note>catalytic</note>
    </ligand>
</feature>
<dbReference type="EMBL" id="JOJP01000001">
    <property type="protein sequence ID" value="KEI72306.1"/>
    <property type="molecule type" value="Genomic_DNA"/>
</dbReference>
<dbReference type="PIRSF" id="PIRSF026671">
    <property type="entry name" value="AA_dipeptidase"/>
    <property type="match status" value="1"/>
</dbReference>
<comment type="cofactor">
    <cofactor evidence="9">
        <name>Zn(2+)</name>
        <dbReference type="ChEBI" id="CHEBI:29105"/>
    </cofactor>
    <text evidence="9">Binds 1 zinc ion per subunit.</text>
</comment>
<dbReference type="InterPro" id="IPR000755">
    <property type="entry name" value="A_A_dipeptidase"/>
</dbReference>
<keyword evidence="2 9" id="KW-0645">Protease</keyword>
<name>A0A081KDT0_9GAMM</name>
<feature type="active site" description="Proton donor/acceptor" evidence="9">
    <location>
        <position position="166"/>
    </location>
</feature>
<evidence type="ECO:0000256" key="3">
    <source>
        <dbReference type="ARBA" id="ARBA00022723"/>
    </source>
</evidence>
<dbReference type="Pfam" id="PF01427">
    <property type="entry name" value="Peptidase_M15"/>
    <property type="match status" value="1"/>
</dbReference>
<comment type="similarity">
    <text evidence="9 10">Belongs to the peptidase M15D family.</text>
</comment>
<keyword evidence="4 9" id="KW-0378">Hydrolase</keyword>
<reference evidence="11 12" key="1">
    <citation type="submission" date="2014-06" db="EMBL/GenBank/DDBJ databases">
        <title>Whole Genome Sequences of Three Symbiotic Endozoicomonas Bacteria.</title>
        <authorList>
            <person name="Neave M.J."/>
            <person name="Apprill A."/>
            <person name="Voolstra C.R."/>
        </authorList>
    </citation>
    <scope>NUCLEOTIDE SEQUENCE [LARGE SCALE GENOMIC DNA]</scope>
    <source>
        <strain evidence="11 12">DSM 22380</strain>
    </source>
</reference>
<dbReference type="PANTHER" id="PTHR43126">
    <property type="entry name" value="D-ALANYL-D-ALANINE DIPEPTIDASE"/>
    <property type="match status" value="1"/>
</dbReference>
<evidence type="ECO:0000256" key="5">
    <source>
        <dbReference type="ARBA" id="ARBA00022833"/>
    </source>
</evidence>
<protein>
    <recommendedName>
        <fullName evidence="9 10">D-alanyl-D-alanine dipeptidase</fullName>
        <shortName evidence="9 10">D-Ala-D-Ala dipeptidase</shortName>
        <ecNumber evidence="9 10">3.4.13.22</ecNumber>
    </recommendedName>
</protein>
<feature type="binding site" evidence="9">
    <location>
        <position position="102"/>
    </location>
    <ligand>
        <name>Zn(2+)</name>
        <dbReference type="ChEBI" id="CHEBI:29105"/>
        <note>catalytic</note>
    </ligand>
</feature>
<dbReference type="GO" id="GO:0008237">
    <property type="term" value="F:metallopeptidase activity"/>
    <property type="evidence" value="ECO:0007669"/>
    <property type="project" value="UniProtKB-KW"/>
</dbReference>
<evidence type="ECO:0000256" key="4">
    <source>
        <dbReference type="ARBA" id="ARBA00022801"/>
    </source>
</evidence>
<evidence type="ECO:0000256" key="2">
    <source>
        <dbReference type="ARBA" id="ARBA00022670"/>
    </source>
</evidence>
<dbReference type="GO" id="GO:0160237">
    <property type="term" value="F:D-Ala-D-Ala dipeptidase activity"/>
    <property type="evidence" value="ECO:0007669"/>
    <property type="project" value="UniProtKB-EC"/>
</dbReference>
<keyword evidence="5 9" id="KW-0862">Zinc</keyword>
<dbReference type="Gene3D" id="3.30.1380.10">
    <property type="match status" value="1"/>
</dbReference>
<dbReference type="InterPro" id="IPR009045">
    <property type="entry name" value="Zn_M74/Hedgehog-like"/>
</dbReference>
<dbReference type="Proteomes" id="UP000027997">
    <property type="component" value="Unassembled WGS sequence"/>
</dbReference>
<evidence type="ECO:0000256" key="10">
    <source>
        <dbReference type="PIRNR" id="PIRNR026671"/>
    </source>
</evidence>
<keyword evidence="8 10" id="KW-0961">Cell wall biogenesis/degradation</keyword>
<dbReference type="GO" id="GO:0006508">
    <property type="term" value="P:proteolysis"/>
    <property type="evidence" value="ECO:0007669"/>
    <property type="project" value="UniProtKB-KW"/>
</dbReference>
<dbReference type="CDD" id="cd14840">
    <property type="entry name" value="D-Ala-D-Ala_dipeptidase_Aad"/>
    <property type="match status" value="1"/>
</dbReference>
<dbReference type="EC" id="3.4.13.22" evidence="9 10"/>